<gene>
    <name evidence="2" type="ORF">XPU_1434</name>
</gene>
<evidence type="ECO:0000256" key="1">
    <source>
        <dbReference type="SAM" id="Phobius"/>
    </source>
</evidence>
<keyword evidence="1" id="KW-0812">Transmembrane</keyword>
<proteinExistence type="predicted"/>
<dbReference type="EMBL" id="BAVB01000230">
    <property type="protein sequence ID" value="GAE49902.1"/>
    <property type="molecule type" value="Genomic_DNA"/>
</dbReference>
<dbReference type="AlphaFoldDB" id="W4S0K4"/>
<feature type="transmembrane region" description="Helical" evidence="1">
    <location>
        <begin position="42"/>
        <end position="64"/>
    </location>
</feature>
<evidence type="ECO:0000313" key="3">
    <source>
        <dbReference type="Proteomes" id="UP000019143"/>
    </source>
</evidence>
<dbReference type="Proteomes" id="UP000019143">
    <property type="component" value="Unassembled WGS sequence"/>
</dbReference>
<keyword evidence="1" id="KW-0472">Membrane</keyword>
<comment type="caution">
    <text evidence="2">The sequence shown here is derived from an EMBL/GenBank/DDBJ whole genome shotgun (WGS) entry which is preliminary data.</text>
</comment>
<sequence length="65" mass="7142">MVLAFVVFFYSLGSLYDDRRDRSVLFWKSLPVSDVQTVLSKAAWALLLAPLIAIVIGVLVGLALC</sequence>
<protein>
    <submittedName>
        <fullName evidence="2">Membrane protein</fullName>
    </submittedName>
</protein>
<keyword evidence="1" id="KW-1133">Transmembrane helix</keyword>
<name>W4S0K4_9XANT</name>
<reference evidence="2 3" key="1">
    <citation type="submission" date="2014-01" db="EMBL/GenBank/DDBJ databases">
        <title>Genome sequence and analysis of Xanthomonas arboricola pv. pruni.</title>
        <authorList>
            <person name="Fujikawa T."/>
            <person name="Nakazono-Nagaoka E."/>
        </authorList>
    </citation>
    <scope>NUCLEOTIDE SEQUENCE [LARGE SCALE GENOMIC DNA]</scope>
    <source>
        <strain evidence="3">MAFF 311562</strain>
    </source>
</reference>
<evidence type="ECO:0000313" key="2">
    <source>
        <dbReference type="EMBL" id="GAE49902.1"/>
    </source>
</evidence>
<organism evidence="2 3">
    <name type="scientific">Xanthomonas arboricola pv. pruni str. MAFF 311562</name>
    <dbReference type="NCBI Taxonomy" id="1414836"/>
    <lineage>
        <taxon>Bacteria</taxon>
        <taxon>Pseudomonadati</taxon>
        <taxon>Pseudomonadota</taxon>
        <taxon>Gammaproteobacteria</taxon>
        <taxon>Lysobacterales</taxon>
        <taxon>Lysobacteraceae</taxon>
        <taxon>Xanthomonas</taxon>
    </lineage>
</organism>
<accession>W4S0K4</accession>